<evidence type="ECO:0000259" key="1">
    <source>
        <dbReference type="Pfam" id="PF03446"/>
    </source>
</evidence>
<comment type="caution">
    <text evidence="2">The sequence shown here is derived from an EMBL/GenBank/DDBJ whole genome shotgun (WGS) entry which is preliminary data.</text>
</comment>
<evidence type="ECO:0000313" key="3">
    <source>
        <dbReference type="Proteomes" id="UP000003843"/>
    </source>
</evidence>
<dbReference type="InterPro" id="IPR006115">
    <property type="entry name" value="6PGDH_NADP-bd"/>
</dbReference>
<dbReference type="AlphaFoldDB" id="D0WDX6"/>
<dbReference type="EMBL" id="ACEQ02000099">
    <property type="protein sequence ID" value="EEZ74221.1"/>
    <property type="molecule type" value="Genomic_DNA"/>
</dbReference>
<name>D0WDX6_NEILA</name>
<accession>D0WDX6</accession>
<feature type="non-terminal residue" evidence="2">
    <location>
        <position position="64"/>
    </location>
</feature>
<reference evidence="2 3" key="1">
    <citation type="submission" date="2009-10" db="EMBL/GenBank/DDBJ databases">
        <authorList>
            <person name="Weinstock G."/>
            <person name="Sodergren E."/>
            <person name="Clifton S."/>
            <person name="Fulton L."/>
            <person name="Fulton B."/>
            <person name="Courtney L."/>
            <person name="Fronick C."/>
            <person name="Harrison M."/>
            <person name="Strong C."/>
            <person name="Farmer C."/>
            <person name="Delahaunty K."/>
            <person name="Markovic C."/>
            <person name="Hall O."/>
            <person name="Minx P."/>
            <person name="Tomlinson C."/>
            <person name="Mitreva M."/>
            <person name="Nelson J."/>
            <person name="Hou S."/>
            <person name="Wollam A."/>
            <person name="Pepin K.H."/>
            <person name="Johnson M."/>
            <person name="Bhonagiri V."/>
            <person name="Nash W.E."/>
            <person name="Warren W."/>
            <person name="Chinwalla A."/>
            <person name="Mardis E.R."/>
            <person name="Wilson R.K."/>
        </authorList>
    </citation>
    <scope>NUCLEOTIDE SEQUENCE [LARGE SCALE GENOMIC DNA]</scope>
    <source>
        <strain evidence="2 3">ATCC 23970</strain>
    </source>
</reference>
<dbReference type="SUPFAM" id="SSF51735">
    <property type="entry name" value="NAD(P)-binding Rossmann-fold domains"/>
    <property type="match status" value="1"/>
</dbReference>
<dbReference type="InterPro" id="IPR036291">
    <property type="entry name" value="NAD(P)-bd_dom_sf"/>
</dbReference>
<organism evidence="2 3">
    <name type="scientific">Neisseria lactamica ATCC 23970</name>
    <dbReference type="NCBI Taxonomy" id="546265"/>
    <lineage>
        <taxon>Bacteria</taxon>
        <taxon>Pseudomonadati</taxon>
        <taxon>Pseudomonadota</taxon>
        <taxon>Betaproteobacteria</taxon>
        <taxon>Neisseriales</taxon>
        <taxon>Neisseriaceae</taxon>
        <taxon>Neisseria</taxon>
    </lineage>
</organism>
<dbReference type="Pfam" id="PF03446">
    <property type="entry name" value="NAD_binding_2"/>
    <property type="match status" value="1"/>
</dbReference>
<evidence type="ECO:0000313" key="2">
    <source>
        <dbReference type="EMBL" id="EEZ74221.1"/>
    </source>
</evidence>
<dbReference type="Proteomes" id="UP000003843">
    <property type="component" value="Unassembled WGS sequence"/>
</dbReference>
<feature type="domain" description="6-phosphogluconate dehydrogenase NADP-binding" evidence="1">
    <location>
        <begin position="41"/>
        <end position="63"/>
    </location>
</feature>
<proteinExistence type="predicted"/>
<gene>
    <name evidence="2" type="ORF">NEILACOT_05764</name>
</gene>
<dbReference type="GO" id="GO:0050661">
    <property type="term" value="F:NADP binding"/>
    <property type="evidence" value="ECO:0007669"/>
    <property type="project" value="InterPro"/>
</dbReference>
<protein>
    <recommendedName>
        <fullName evidence="1">6-phosphogluconate dehydrogenase NADP-binding domain-containing protein</fullName>
    </recommendedName>
</protein>
<sequence>MDFPQKGRLKPSNFSDDLQTDMMANQTNKGANTMSNNEYTQIGWIGLGQMGNPMVTRLLDAGIE</sequence>
<dbReference type="Gene3D" id="3.40.50.720">
    <property type="entry name" value="NAD(P)-binding Rossmann-like Domain"/>
    <property type="match status" value="1"/>
</dbReference>